<dbReference type="NCBIfam" id="NF010623">
    <property type="entry name" value="PRK14016.1"/>
    <property type="match status" value="1"/>
</dbReference>
<dbReference type="InterPro" id="IPR011810">
    <property type="entry name" value="Cya_phycin_syn"/>
</dbReference>
<dbReference type="PANTHER" id="PTHR23135:SF18">
    <property type="entry name" value="CYANOPHYCIN SYNTHETASE"/>
    <property type="match status" value="1"/>
</dbReference>
<evidence type="ECO:0000256" key="4">
    <source>
        <dbReference type="PROSITE-ProRule" id="PRU00409"/>
    </source>
</evidence>
<dbReference type="Gene3D" id="3.40.1190.10">
    <property type="entry name" value="Mur-like, catalytic domain"/>
    <property type="match status" value="1"/>
</dbReference>
<dbReference type="SUPFAM" id="SSF53623">
    <property type="entry name" value="MurD-like peptide ligases, catalytic domain"/>
    <property type="match status" value="1"/>
</dbReference>
<dbReference type="Pfam" id="PF02786">
    <property type="entry name" value="CPSase_L_D2"/>
    <property type="match status" value="1"/>
</dbReference>
<organism evidence="6 7">
    <name type="scientific">Polynucleobacter asymbioticus</name>
    <dbReference type="NCBI Taxonomy" id="576611"/>
    <lineage>
        <taxon>Bacteria</taxon>
        <taxon>Pseudomonadati</taxon>
        <taxon>Pseudomonadota</taxon>
        <taxon>Betaproteobacteria</taxon>
        <taxon>Burkholderiales</taxon>
        <taxon>Burkholderiaceae</taxon>
        <taxon>Polynucleobacter</taxon>
    </lineage>
</organism>
<evidence type="ECO:0000256" key="2">
    <source>
        <dbReference type="ARBA" id="ARBA00022741"/>
    </source>
</evidence>
<dbReference type="PROSITE" id="PS50975">
    <property type="entry name" value="ATP_GRASP"/>
    <property type="match status" value="1"/>
</dbReference>
<keyword evidence="1" id="KW-0436">Ligase</keyword>
<sequence>MPQLLDKSIEILSVKHLRGPNMWTYHPIIEVWIDIGDLEDYPSNLIPGFYDRLVKSLPSLIEHRCSYGETGGFLKRVEEGTWPAHILEHITLELQNLAGIPGGFGKARDGDRRGVYKVMVSAINEEVTLTALKYARDLYLALVQDNQDCVALVQTITENLREIGDDLLLGPSTACIVNAAEERGIPSIRLSEGNLVQLGYGAKQRRIWTAETDQTSAIAETISRDKDLTKSLLASAGVPIPEGRTVTSPDDAWEAAQDIGLPVVVKPIDGNHGRGVFINLYTQQEIEAAYAVAIDEGSEVLVERHIVGDEHRLLVVGNKVVAAAKGETVWVTGDGKHSVQELIRLQINSDPRRGTAEEHPLNPVRIDSAVELELARQQLKGESIPTLDQKVLIQSNGNVAFDVTDLIHPDVASQVALAARVVGLEIAGVDLVAQDISRPLAEQNAAIVEVNAGPGLLMHLKPASGKPQPVGKEIANHLFPPGVDFRVPVVGVCGESGKTPVAEMIAHFLRLTNVYVGLSCSKGLFFGNRAIPNTNASNWENARRTLLNRAVEAVVIENNHLSMLIEGLAYDRCQVGVVLNVDPKANFPQYAIYDEDQVFSVVRTQIDVVLPTGIGVLNADDPMCIQMAELCDGEVIYFSENADSEVIQKHLQNNGRAVLVGKQQITLKSGKLDQKSIPVPKRSESNNASPWKSMNLGAAIAAAWALDIPFNVIEAGAETFVPDTTTTTTGA</sequence>
<dbReference type="GO" id="GO:0016874">
    <property type="term" value="F:ligase activity"/>
    <property type="evidence" value="ECO:0007669"/>
    <property type="project" value="UniProtKB-KW"/>
</dbReference>
<dbReference type="InterPro" id="IPR044019">
    <property type="entry name" value="Cyanophycin_syn_N"/>
</dbReference>
<dbReference type="AlphaFoldDB" id="A0AAC9ITU8"/>
<dbReference type="PANTHER" id="PTHR23135">
    <property type="entry name" value="MUR LIGASE FAMILY MEMBER"/>
    <property type="match status" value="1"/>
</dbReference>
<dbReference type="Pfam" id="PF18921">
    <property type="entry name" value="Cyanophycin_syn"/>
    <property type="match status" value="1"/>
</dbReference>
<dbReference type="Gene3D" id="3.30.1490.20">
    <property type="entry name" value="ATP-grasp fold, A domain"/>
    <property type="match status" value="1"/>
</dbReference>
<dbReference type="InterPro" id="IPR036565">
    <property type="entry name" value="Mur-like_cat_sf"/>
</dbReference>
<keyword evidence="2 4" id="KW-0547">Nucleotide-binding</keyword>
<dbReference type="InterPro" id="IPR011761">
    <property type="entry name" value="ATP-grasp"/>
</dbReference>
<dbReference type="GO" id="GO:0046872">
    <property type="term" value="F:metal ion binding"/>
    <property type="evidence" value="ECO:0007669"/>
    <property type="project" value="InterPro"/>
</dbReference>
<evidence type="ECO:0000256" key="3">
    <source>
        <dbReference type="ARBA" id="ARBA00022840"/>
    </source>
</evidence>
<dbReference type="Gene3D" id="3.30.470.20">
    <property type="entry name" value="ATP-grasp fold, B domain"/>
    <property type="match status" value="1"/>
</dbReference>
<dbReference type="EMBL" id="CP015017">
    <property type="protein sequence ID" value="APC00862.1"/>
    <property type="molecule type" value="Genomic_DNA"/>
</dbReference>
<proteinExistence type="predicted"/>
<dbReference type="RefSeq" id="WP_071539003.1">
    <property type="nucleotide sequence ID" value="NZ_CP015016.1"/>
</dbReference>
<dbReference type="Proteomes" id="UP000182060">
    <property type="component" value="Chromosome"/>
</dbReference>
<evidence type="ECO:0000259" key="5">
    <source>
        <dbReference type="PROSITE" id="PS50975"/>
    </source>
</evidence>
<name>A0AAC9ITU8_9BURK</name>
<reference evidence="6" key="1">
    <citation type="journal article" date="2017" name="Appl. Environ. Microbiol.">
        <title>Microdiversification of a pelagic Polynucleobacter species is mainly driven by acquisition of genomic islands from a partially interspecific gene pool.</title>
        <authorList>
            <person name="Hoetzinger M."/>
            <person name="Hahn M.W."/>
            <person name="Jezberova J."/>
            <person name="Schmidt J."/>
            <person name="Koll U."/>
        </authorList>
    </citation>
    <scope>NUCLEOTIDE SEQUENCE</scope>
    <source>
        <strain evidence="6">MWH-RechtKol4</strain>
    </source>
</reference>
<evidence type="ECO:0000313" key="7">
    <source>
        <dbReference type="Proteomes" id="UP000182060"/>
    </source>
</evidence>
<evidence type="ECO:0000256" key="1">
    <source>
        <dbReference type="ARBA" id="ARBA00022598"/>
    </source>
</evidence>
<dbReference type="InterPro" id="IPR005479">
    <property type="entry name" value="CPAse_ATP-bd"/>
</dbReference>
<dbReference type="SUPFAM" id="SSF56059">
    <property type="entry name" value="Glutathione synthetase ATP-binding domain-like"/>
    <property type="match status" value="1"/>
</dbReference>
<dbReference type="NCBIfam" id="TIGR02068">
    <property type="entry name" value="cya_phycin_syn"/>
    <property type="match status" value="1"/>
</dbReference>
<gene>
    <name evidence="6" type="ORF">AOC25_04070</name>
</gene>
<keyword evidence="3 4" id="KW-0067">ATP-binding</keyword>
<protein>
    <submittedName>
        <fullName evidence="6">Cyanophycin synthetase</fullName>
    </submittedName>
</protein>
<evidence type="ECO:0000313" key="6">
    <source>
        <dbReference type="EMBL" id="APC00862.1"/>
    </source>
</evidence>
<accession>A0AAC9ITU8</accession>
<dbReference type="InterPro" id="IPR013815">
    <property type="entry name" value="ATP_grasp_subdomain_1"/>
</dbReference>
<feature type="domain" description="ATP-grasp" evidence="5">
    <location>
        <begin position="230"/>
        <end position="479"/>
    </location>
</feature>
<dbReference type="SMART" id="SM01209">
    <property type="entry name" value="GARS_A"/>
    <property type="match status" value="1"/>
</dbReference>
<dbReference type="GO" id="GO:0005524">
    <property type="term" value="F:ATP binding"/>
    <property type="evidence" value="ECO:0007669"/>
    <property type="project" value="UniProtKB-UniRule"/>
</dbReference>